<feature type="region of interest" description="Disordered" evidence="1">
    <location>
        <begin position="231"/>
        <end position="257"/>
    </location>
</feature>
<feature type="compositionally biased region" description="Polar residues" evidence="1">
    <location>
        <begin position="244"/>
        <end position="257"/>
    </location>
</feature>
<evidence type="ECO:0000313" key="2">
    <source>
        <dbReference type="EMBL" id="EKU72488.1"/>
    </source>
</evidence>
<reference evidence="2 3" key="1">
    <citation type="submission" date="2012-09" db="EMBL/GenBank/DDBJ databases">
        <title>The Genome Sequence of Sphingobium yanoikuyae ATCC 51230.</title>
        <authorList>
            <consortium name="The Broad Institute Genome Sequencing Platform"/>
            <person name="Earl A."/>
            <person name="Ward D."/>
            <person name="Feldgarden M."/>
            <person name="Gevers D."/>
            <person name="Huys G."/>
            <person name="Walker B."/>
            <person name="Young S.K."/>
            <person name="Zeng Q."/>
            <person name="Gargeya S."/>
            <person name="Fitzgerald M."/>
            <person name="Haas B."/>
            <person name="Abouelleil A."/>
            <person name="Alvarado L."/>
            <person name="Arachchi H.M."/>
            <person name="Berlin A.M."/>
            <person name="Chapman S.B."/>
            <person name="Goldberg J."/>
            <person name="Griggs A."/>
            <person name="Gujja S."/>
            <person name="Hansen M."/>
            <person name="Howarth C."/>
            <person name="Imamovic A."/>
            <person name="Larimer J."/>
            <person name="McCowen C."/>
            <person name="Montmayeur A."/>
            <person name="Murphy C."/>
            <person name="Neiman D."/>
            <person name="Pearson M."/>
            <person name="Priest M."/>
            <person name="Roberts A."/>
            <person name="Saif S."/>
            <person name="Shea T."/>
            <person name="Sisk P."/>
            <person name="Sykes S."/>
            <person name="Wortman J."/>
            <person name="Nusbaum C."/>
            <person name="Birren B."/>
        </authorList>
    </citation>
    <scope>NUCLEOTIDE SEQUENCE [LARGE SCALE GENOMIC DNA]</scope>
    <source>
        <strain evidence="2 3">ATCC 51230</strain>
    </source>
</reference>
<feature type="region of interest" description="Disordered" evidence="1">
    <location>
        <begin position="1"/>
        <end position="22"/>
    </location>
</feature>
<sequence>MINRRRSGARGTPAKVNATAGLEASEGVNSASVSDGSHESVGFGPLLETHHDRHVRHRARQSHLRPMPTVMDPSKLVTGRETARQFLPLRGRRRALRSEAVMHTCSYSHYRQMLAHRRARGAGNGIGTETFPPAIATGMNSPVSRAASEQSRARIEQPSTRLPDLRTEVWCAWTKGSPKLASKCGVCRQNVASPRARVGWDCAASDSSIDHCAICASLSSDRGLSQRLATNQASATAPAEKTISPGTLSHTSRSTTGCCMNSAERAYQ</sequence>
<keyword evidence="3" id="KW-1185">Reference proteome</keyword>
<dbReference type="Proteomes" id="UP000009887">
    <property type="component" value="Unassembled WGS sequence"/>
</dbReference>
<evidence type="ECO:0000313" key="3">
    <source>
        <dbReference type="Proteomes" id="UP000009887"/>
    </source>
</evidence>
<organism evidence="2 3">
    <name type="scientific">Sphingobium yanoikuyae ATCC 51230</name>
    <dbReference type="NCBI Taxonomy" id="883163"/>
    <lineage>
        <taxon>Bacteria</taxon>
        <taxon>Pseudomonadati</taxon>
        <taxon>Pseudomonadota</taxon>
        <taxon>Alphaproteobacteria</taxon>
        <taxon>Sphingomonadales</taxon>
        <taxon>Sphingomonadaceae</taxon>
        <taxon>Sphingobium</taxon>
    </lineage>
</organism>
<dbReference type="AlphaFoldDB" id="K9CKT5"/>
<dbReference type="EMBL" id="AGZU01000019">
    <property type="protein sequence ID" value="EKU72488.1"/>
    <property type="molecule type" value="Genomic_DNA"/>
</dbReference>
<dbReference type="HOGENOM" id="CLU_1037893_0_0_5"/>
<gene>
    <name evidence="2" type="ORF">HMPREF9718_04655</name>
</gene>
<accession>K9CKT5</accession>
<comment type="caution">
    <text evidence="2">The sequence shown here is derived from an EMBL/GenBank/DDBJ whole genome shotgun (WGS) entry which is preliminary data.</text>
</comment>
<evidence type="ECO:0000256" key="1">
    <source>
        <dbReference type="SAM" id="MobiDB-lite"/>
    </source>
</evidence>
<protein>
    <submittedName>
        <fullName evidence="2">Uncharacterized protein</fullName>
    </submittedName>
</protein>
<name>K9CKT5_SPHYA</name>
<proteinExistence type="predicted"/>